<gene>
    <name evidence="2" type="ORF">SNAT2548_LOCUS556</name>
</gene>
<name>A0A812GK04_9DINO</name>
<evidence type="ECO:0000313" key="3">
    <source>
        <dbReference type="Proteomes" id="UP000604046"/>
    </source>
</evidence>
<dbReference type="OrthoDB" id="429445at2759"/>
<dbReference type="Proteomes" id="UP000604046">
    <property type="component" value="Unassembled WGS sequence"/>
</dbReference>
<feature type="region of interest" description="Disordered" evidence="1">
    <location>
        <begin position="140"/>
        <end position="172"/>
    </location>
</feature>
<comment type="caution">
    <text evidence="2">The sequence shown here is derived from an EMBL/GenBank/DDBJ whole genome shotgun (WGS) entry which is preliminary data.</text>
</comment>
<protein>
    <submittedName>
        <fullName evidence="2">Uncharacterized protein</fullName>
    </submittedName>
</protein>
<proteinExistence type="predicted"/>
<reference evidence="2" key="1">
    <citation type="submission" date="2021-02" db="EMBL/GenBank/DDBJ databases">
        <authorList>
            <person name="Dougan E. K."/>
            <person name="Rhodes N."/>
            <person name="Thang M."/>
            <person name="Chan C."/>
        </authorList>
    </citation>
    <scope>NUCLEOTIDE SEQUENCE</scope>
</reference>
<accession>A0A812GK04</accession>
<evidence type="ECO:0000256" key="1">
    <source>
        <dbReference type="SAM" id="MobiDB-lite"/>
    </source>
</evidence>
<feature type="compositionally biased region" description="Low complexity" evidence="1">
    <location>
        <begin position="146"/>
        <end position="164"/>
    </location>
</feature>
<dbReference type="AlphaFoldDB" id="A0A812GK04"/>
<keyword evidence="3" id="KW-1185">Reference proteome</keyword>
<organism evidence="2 3">
    <name type="scientific">Symbiodinium natans</name>
    <dbReference type="NCBI Taxonomy" id="878477"/>
    <lineage>
        <taxon>Eukaryota</taxon>
        <taxon>Sar</taxon>
        <taxon>Alveolata</taxon>
        <taxon>Dinophyceae</taxon>
        <taxon>Suessiales</taxon>
        <taxon>Symbiodiniaceae</taxon>
        <taxon>Symbiodinium</taxon>
    </lineage>
</organism>
<evidence type="ECO:0000313" key="2">
    <source>
        <dbReference type="EMBL" id="CAE6923713.1"/>
    </source>
</evidence>
<sequence length="284" mass="31019">MQVQSVQYEQPVAGLAASINPTNSAEPAEWQQIEQAVVSNCLKTEEATAVAVVTPEPAASPSAPCGWVGDQVEPFVAHPAPSAWVTDDNNEDLDIDTPRLSRFEPCAFRRRPSARSESSVAVSEDLLDFVPDRSAWLLHGEKDRPPSAARAPLAPAAYPSAASRWSHRSRTSEKQALQAMLAEFTPRMSEFIPSSKELPSTQQELLHLRPDERLTSSHVDVSLDEVADPDLNAFVPVRHDQGMAGTSAMHLGPPRELRWEVPGLDEGATPRLTQFMPCYPGVRA</sequence>
<dbReference type="EMBL" id="CAJNDS010000027">
    <property type="protein sequence ID" value="CAE6923713.1"/>
    <property type="molecule type" value="Genomic_DNA"/>
</dbReference>